<evidence type="ECO:0000313" key="2">
    <source>
        <dbReference type="Proteomes" id="UP000193944"/>
    </source>
</evidence>
<sequence length="530" mass="58208">MKSRPGRYPDCNGFWTGSFLTGSFLTGSFLTGSFLTGSFLTGSILTSSFWTGCYPEYAGYLKIPFNQCKKSNIFIVSFYKIKTRQTNQVGYIIGAVYVKRRPSTYTVHNDRYIYFLPTSDYLNVGGVNNELISRIVLNKDGHNAKTGAYYYNYFSAPFLDSLDINDIPYEDKDIDRSSTENETIPVNPDIQKALTVYNALPVSESITLSDVLVPRLNMEINPLVLQVFDGLEDKVVSSVDLNDIKVLDIMTLPTVVTNNGEAVVDFVEMFGAPLSRFKFNVNVPTSSSLQLENKNLTITSNGTQTIIPSTGYDALASVALTTNVSPNLEDVIYVRNEDIINKDAPIQITPSSGYDGLSRVQVNPVKLESYAQRTITTNGTHTLSPDTLGGLKLGFLGDVTVDVNVTPTMNLETKQLSIRNNGSMTIVPDTGYDGISSVQLGISVLPNLTNVSRTYTTNGTYTIQLDTTQYDGIDTATVNVNVPQTGLNTTLSRFGARNNSLSIYTENDLNKHISNFNVSISADGGYILFL</sequence>
<reference evidence="1 2" key="2">
    <citation type="submission" date="2016-08" db="EMBL/GenBank/DDBJ databases">
        <title>Pervasive Adenine N6-methylation of Active Genes in Fungi.</title>
        <authorList>
            <consortium name="DOE Joint Genome Institute"/>
            <person name="Mondo S.J."/>
            <person name="Dannebaum R.O."/>
            <person name="Kuo R.C."/>
            <person name="Labutti K."/>
            <person name="Haridas S."/>
            <person name="Kuo A."/>
            <person name="Salamov A."/>
            <person name="Ahrendt S.R."/>
            <person name="Lipzen A."/>
            <person name="Sullivan W."/>
            <person name="Andreopoulos W.B."/>
            <person name="Clum A."/>
            <person name="Lindquist E."/>
            <person name="Daum C."/>
            <person name="Ramamoorthy G.K."/>
            <person name="Gryganskyi A."/>
            <person name="Culley D."/>
            <person name="Magnuson J.K."/>
            <person name="James T.Y."/>
            <person name="O'Malley M.A."/>
            <person name="Stajich J.E."/>
            <person name="Spatafora J.W."/>
            <person name="Visel A."/>
            <person name="Grigoriev I.V."/>
        </authorList>
    </citation>
    <scope>NUCLEOTIDE SEQUENCE [LARGE SCALE GENOMIC DNA]</scope>
    <source>
        <strain evidence="1 2">S4</strain>
    </source>
</reference>
<keyword evidence="2" id="KW-1185">Reference proteome</keyword>
<accession>A0A1Y1WR79</accession>
<proteinExistence type="predicted"/>
<comment type="caution">
    <text evidence="1">The sequence shown here is derived from an EMBL/GenBank/DDBJ whole genome shotgun (WGS) entry which is preliminary data.</text>
</comment>
<evidence type="ECO:0000313" key="1">
    <source>
        <dbReference type="EMBL" id="ORX76041.1"/>
    </source>
</evidence>
<name>A0A1Y1WR79_9FUNG</name>
<dbReference type="Proteomes" id="UP000193944">
    <property type="component" value="Unassembled WGS sequence"/>
</dbReference>
<protein>
    <submittedName>
        <fullName evidence="1">Uncharacterized protein</fullName>
    </submittedName>
</protein>
<dbReference type="OrthoDB" id="31823at2759"/>
<reference evidence="1 2" key="1">
    <citation type="submission" date="2016-08" db="EMBL/GenBank/DDBJ databases">
        <title>A Parts List for Fungal Cellulosomes Revealed by Comparative Genomics.</title>
        <authorList>
            <consortium name="DOE Joint Genome Institute"/>
            <person name="Haitjema C.H."/>
            <person name="Gilmore S.P."/>
            <person name="Henske J.K."/>
            <person name="Solomon K.V."/>
            <person name="De Groot R."/>
            <person name="Kuo A."/>
            <person name="Mondo S.J."/>
            <person name="Salamov A.A."/>
            <person name="Labutti K."/>
            <person name="Zhao Z."/>
            <person name="Chiniquy J."/>
            <person name="Barry K."/>
            <person name="Brewer H.M."/>
            <person name="Purvine S.O."/>
            <person name="Wright A.T."/>
            <person name="Boxma B."/>
            <person name="Van Alen T."/>
            <person name="Hackstein J.H."/>
            <person name="Baker S.E."/>
            <person name="Grigoriev I.V."/>
            <person name="O'Malley M.A."/>
        </authorList>
    </citation>
    <scope>NUCLEOTIDE SEQUENCE [LARGE SCALE GENOMIC DNA]</scope>
    <source>
        <strain evidence="1 2">S4</strain>
    </source>
</reference>
<dbReference type="STRING" id="1754192.A0A1Y1WR79"/>
<gene>
    <name evidence="1" type="ORF">BCR32DRAFT_284619</name>
</gene>
<organism evidence="1 2">
    <name type="scientific">Anaeromyces robustus</name>
    <dbReference type="NCBI Taxonomy" id="1754192"/>
    <lineage>
        <taxon>Eukaryota</taxon>
        <taxon>Fungi</taxon>
        <taxon>Fungi incertae sedis</taxon>
        <taxon>Chytridiomycota</taxon>
        <taxon>Chytridiomycota incertae sedis</taxon>
        <taxon>Neocallimastigomycetes</taxon>
        <taxon>Neocallimastigales</taxon>
        <taxon>Neocallimastigaceae</taxon>
        <taxon>Anaeromyces</taxon>
    </lineage>
</organism>
<dbReference type="AlphaFoldDB" id="A0A1Y1WR79"/>
<dbReference type="EMBL" id="MCFG01000322">
    <property type="protein sequence ID" value="ORX76041.1"/>
    <property type="molecule type" value="Genomic_DNA"/>
</dbReference>